<organism evidence="5 6">
    <name type="scientific">Adonisia turfae CCMR0081</name>
    <dbReference type="NCBI Taxonomy" id="2292702"/>
    <lineage>
        <taxon>Bacteria</taxon>
        <taxon>Bacillati</taxon>
        <taxon>Cyanobacteriota</taxon>
        <taxon>Adonisia</taxon>
        <taxon>Adonisia turfae</taxon>
    </lineage>
</organism>
<gene>
    <name evidence="5" type="ORF">DXZ20_13635</name>
</gene>
<name>A0A6M0RKL9_9CYAN</name>
<dbReference type="GO" id="GO:0006281">
    <property type="term" value="P:DNA repair"/>
    <property type="evidence" value="ECO:0007669"/>
    <property type="project" value="UniProtKB-KW"/>
</dbReference>
<comment type="caution">
    <text evidence="5">The sequence shown here is derived from an EMBL/GenBank/DDBJ whole genome shotgun (WGS) entry which is preliminary data.</text>
</comment>
<feature type="domain" description="PD-(D/E)XK endonuclease-like" evidence="4">
    <location>
        <begin position="7"/>
        <end position="239"/>
    </location>
</feature>
<dbReference type="RefSeq" id="WP_163663428.1">
    <property type="nucleotide sequence ID" value="NZ_QXHD01000004.1"/>
</dbReference>
<sequence>MALSVLSLSQAHLTLLDSCPRRFQFIFDQSLAVPPTPDGQDAALWGNQFHLLMQQQALGLPIDVIAAANADMTAKIEALRGLDPHLFQPDPDEQLRQSEHQRTLALNGYIFTVIYDLVVLTEQSGLIVDWKTYLKPPSRMRLAQDWQTRLYLYVLTETSGLRPDQVTMVYWFVRNRNEQGDDLPPSDYRFTYSLQQHEQTRATLLQLTERLSLLRQRGEFPKTDILDRCTHCPFQMRCQRLGTSPLPINLNDIEELSIH</sequence>
<accession>A0A6M0RKL9</accession>
<reference evidence="5 6" key="1">
    <citation type="journal article" date="2020" name="Microb. Ecol.">
        <title>Ecogenomics of the Marine Benthic Filamentous Cyanobacterium Adonisia.</title>
        <authorList>
            <person name="Walter J.M."/>
            <person name="Coutinho F.H."/>
            <person name="Leomil L."/>
            <person name="Hargreaves P.I."/>
            <person name="Campeao M.E."/>
            <person name="Vieira V.V."/>
            <person name="Silva B.S."/>
            <person name="Fistarol G.O."/>
            <person name="Salomon P.S."/>
            <person name="Sawabe T."/>
            <person name="Mino S."/>
            <person name="Hosokawa M."/>
            <person name="Miyashita H."/>
            <person name="Maruyama F."/>
            <person name="van Verk M.C."/>
            <person name="Dutilh B.E."/>
            <person name="Thompson C.C."/>
            <person name="Thompson F.L."/>
        </authorList>
    </citation>
    <scope>NUCLEOTIDE SEQUENCE [LARGE SCALE GENOMIC DNA]</scope>
    <source>
        <strain evidence="5 6">CCMR0081</strain>
    </source>
</reference>
<dbReference type="InterPro" id="IPR011335">
    <property type="entry name" value="Restrct_endonuc-II-like"/>
</dbReference>
<keyword evidence="3" id="KW-0234">DNA repair</keyword>
<dbReference type="EMBL" id="QXHD01000004">
    <property type="protein sequence ID" value="NEZ56699.1"/>
    <property type="molecule type" value="Genomic_DNA"/>
</dbReference>
<keyword evidence="2" id="KW-0547">Nucleotide-binding</keyword>
<evidence type="ECO:0000256" key="2">
    <source>
        <dbReference type="ARBA" id="ARBA00022806"/>
    </source>
</evidence>
<evidence type="ECO:0000256" key="3">
    <source>
        <dbReference type="ARBA" id="ARBA00023204"/>
    </source>
</evidence>
<dbReference type="InterPro" id="IPR038726">
    <property type="entry name" value="PDDEXK_AddAB-type"/>
</dbReference>
<evidence type="ECO:0000313" key="6">
    <source>
        <dbReference type="Proteomes" id="UP000481033"/>
    </source>
</evidence>
<dbReference type="InterPro" id="IPR011604">
    <property type="entry name" value="PDDEXK-like_dom_sf"/>
</dbReference>
<proteinExistence type="predicted"/>
<keyword evidence="6" id="KW-1185">Reference proteome</keyword>
<protein>
    <submittedName>
        <fullName evidence="5">PD-(D/E)XK nuclease family protein</fullName>
    </submittedName>
</protein>
<evidence type="ECO:0000256" key="1">
    <source>
        <dbReference type="ARBA" id="ARBA00022763"/>
    </source>
</evidence>
<evidence type="ECO:0000313" key="5">
    <source>
        <dbReference type="EMBL" id="NEZ56699.1"/>
    </source>
</evidence>
<keyword evidence="2" id="KW-0378">Hydrolase</keyword>
<keyword evidence="1" id="KW-0227">DNA damage</keyword>
<dbReference type="AlphaFoldDB" id="A0A6M0RKL9"/>
<dbReference type="GO" id="GO:0004386">
    <property type="term" value="F:helicase activity"/>
    <property type="evidence" value="ECO:0007669"/>
    <property type="project" value="UniProtKB-KW"/>
</dbReference>
<keyword evidence="2" id="KW-0067">ATP-binding</keyword>
<dbReference type="Gene3D" id="3.90.320.10">
    <property type="match status" value="1"/>
</dbReference>
<dbReference type="SUPFAM" id="SSF52980">
    <property type="entry name" value="Restriction endonuclease-like"/>
    <property type="match status" value="1"/>
</dbReference>
<dbReference type="Proteomes" id="UP000481033">
    <property type="component" value="Unassembled WGS sequence"/>
</dbReference>
<keyword evidence="2" id="KW-0347">Helicase</keyword>
<dbReference type="Pfam" id="PF12705">
    <property type="entry name" value="PDDEXK_1"/>
    <property type="match status" value="1"/>
</dbReference>
<evidence type="ECO:0000259" key="4">
    <source>
        <dbReference type="Pfam" id="PF12705"/>
    </source>
</evidence>